<keyword evidence="1" id="KW-0677">Repeat</keyword>
<dbReference type="PANTHER" id="PTHR24173">
    <property type="entry name" value="ANKYRIN REPEAT CONTAINING"/>
    <property type="match status" value="1"/>
</dbReference>
<dbReference type="Pfam" id="PF13637">
    <property type="entry name" value="Ank_4"/>
    <property type="match status" value="2"/>
</dbReference>
<dbReference type="PANTHER" id="PTHR24173:SF74">
    <property type="entry name" value="ANKYRIN REPEAT DOMAIN-CONTAINING PROTEIN 16"/>
    <property type="match status" value="1"/>
</dbReference>
<dbReference type="RefSeq" id="WP_355403884.1">
    <property type="nucleotide sequence ID" value="NZ_OZ018776.1"/>
</dbReference>
<name>A0ABM9NDB2_RICHE</name>
<organism evidence="4 5">
    <name type="scientific">Rickettsia helvetica</name>
    <dbReference type="NCBI Taxonomy" id="35789"/>
    <lineage>
        <taxon>Bacteria</taxon>
        <taxon>Pseudomonadati</taxon>
        <taxon>Pseudomonadota</taxon>
        <taxon>Alphaproteobacteria</taxon>
        <taxon>Rickettsiales</taxon>
        <taxon>Rickettsiaceae</taxon>
        <taxon>Rickettsieae</taxon>
        <taxon>Rickettsia</taxon>
        <taxon>spotted fever group</taxon>
    </lineage>
</organism>
<keyword evidence="2 3" id="KW-0040">ANK repeat</keyword>
<evidence type="ECO:0000256" key="1">
    <source>
        <dbReference type="ARBA" id="ARBA00022737"/>
    </source>
</evidence>
<dbReference type="InterPro" id="IPR036770">
    <property type="entry name" value="Ankyrin_rpt-contain_sf"/>
</dbReference>
<evidence type="ECO:0008006" key="6">
    <source>
        <dbReference type="Google" id="ProtNLM"/>
    </source>
</evidence>
<keyword evidence="5" id="KW-1185">Reference proteome</keyword>
<gene>
    <name evidence="4" type="ORF">OB144RH_07195</name>
</gene>
<dbReference type="PROSITE" id="PS50297">
    <property type="entry name" value="ANK_REP_REGION"/>
    <property type="match status" value="4"/>
</dbReference>
<dbReference type="InterPro" id="IPR002110">
    <property type="entry name" value="Ankyrin_rpt"/>
</dbReference>
<dbReference type="Proteomes" id="UP001642485">
    <property type="component" value="Chromosome"/>
</dbReference>
<dbReference type="EMBL" id="OZ018776">
    <property type="protein sequence ID" value="CAK9121555.1"/>
    <property type="molecule type" value="Genomic_DNA"/>
</dbReference>
<evidence type="ECO:0000313" key="5">
    <source>
        <dbReference type="Proteomes" id="UP001642485"/>
    </source>
</evidence>
<dbReference type="Pfam" id="PF12796">
    <property type="entry name" value="Ank_2"/>
    <property type="match status" value="3"/>
</dbReference>
<feature type="repeat" description="ANK" evidence="3">
    <location>
        <begin position="1529"/>
        <end position="1562"/>
    </location>
</feature>
<dbReference type="Gene3D" id="1.25.40.20">
    <property type="entry name" value="Ankyrin repeat-containing domain"/>
    <property type="match status" value="3"/>
</dbReference>
<sequence length="1824" mass="208373">MKKNIKAQKKRQGKAQGESFELDLATWFLIDQYIKYQAHKASDYSFNFFPGFDDIEKLEDIVIRYERNAQERIIFVQAKHVLEPNQNLTDQALFLLNGDYSLLMYCNAYLKAKNNPDLLRQIEYKNLNSNVEFKDVVEECILATSKGVTSQYLIKETNNQKLNIGNRELYKPHSIKNELIKAFKAESKGNQDKLTELCNLDASELAEGIDEFLGKLIFVTNLPRQGTVGNNLENIIKNEQIGAKIKIGGKLLEQAEINDYFNALQYLIFRRKGENKTLITPKELDELFSDQKQKLDELLINRAHSKKLEALGVSFTEESIKDLRDNKLQDFLLPEKRVLNIITSGKTAKVGAADVLRDLQALKMQQLTIQDLATLPTLEMLTQSIIQPKTSKNQYTLTLFKQNDLHLVFIEGTIRQNLKETLETIISTKDFKFKAIFISTINLLEKAKSKDALKQNPLYKFFEDLNKKSLYESIALEHVAYNVTIKEFITEKKQILPLVSLDSMELGYAKLNQILCDPTMNTNDVLFIDLDSLLKNHSKFLSILSKYGKFVIECNTSIVNASNTTLLSSLLQNNVEARIILLTKQGFNVQDILPNQEAESYPIKHNFIDLIRTDQENLLTRKLLIFLGNKEKISLKELMGISDLDKYLSDAQNQDIINQMIPTTKLVELIKNEDIKIGSDSTGTSDLVGAYAQLYQDINIERLINNLLLDKENIFVISGINGSKKSKSFIDKLKAFDTGLQVDNIDQNQISDFHPDTKHNTRILLDDDKLQEKHFKQLCLVNENKKIYWISLKDGSDNESQFILQQIYNPDFYVDRQFNHFKKVIIKEDIYKELQVKSHNESQQRSDIFLFTGIDNQDDLLKLFPAYSRKLIQQNMNDAHPRVIAKKRGELSQFDQLVVQNKTIHWLNIEQNNGNTQIVWIKSRGTLDNLRKYINNEKSIKLTLDKDFINDIKDKQTTIIADDPGMGKTTSLTKLCTLQYDLGSEVKSIFQSHWVISVDLKDHISTIGRIKSSNIKIDDIINLCLESDSDLNTTFAKKILLFAFQNTNFIKPILIKFDGFDEVLDQNIRNNLISLMQYLKYDPNVKNVKFWITSRLHYEQTLENKLSIFATKFEPLNDQKNKEFIYQFFKNRLHLTLSKKQFNDTFGDNAAKVHEKTNKVSKYAEAFLIKMKDIFKGDNAKFIGTPLQLYLMLEIFLDRFIDWLKSDGDLDIHFSYLGNNIAEVYHTFINKKYETYFNKKLVKEVLKQEQEKIIFDQYHANFAKSLTIQSKVHNNLAKFTDLILLVGIIKSQGIGNNIEFIHPTFREYFAAQAFTHWVEKEQHKLSNNKKQEYLLTEILMHPCHQMIRTFFNHHLLIIRTHYQYSTLIEYGKKIEELWSKKLLQNDEEFILYITAREGNVKIISFLLDSLIEYAKHDITKNFINFVIKDGWTALHWAARAGQLEVVQSLIEQYKADVHAKAKDDWTVLHSSAQCGALDVIQYLLKHIKIDAVTKNGCTVLHFAAQSGKFETVKFLVETGDAKVDATDKNGNTILHFAVKSGKLKVVQYLVDTKGADIHAIANDGRTILHSAAKCSQAGALEVIKYLVDEKGANINSTTNDEKTILHYAAGYGRLETVKYLVEEKHADIHATTNKTGWSVLHSACCFGKLEVIKYLVDTKGADIHAIANDGRTILHSAAKCSQAGALEVIKYLVDEKGADIHAIANDGETILHYAAGYGRLETVKYLVEEKHADIHAIANDGRTILHSAAKCSQAGALEVIKYLVDKKGANINITTSDGKGLSDVASSQVEVIQYLEAKNVNITQDALSSSEAFSDDAVLMGVTD</sequence>
<evidence type="ECO:0000256" key="3">
    <source>
        <dbReference type="PROSITE-ProRule" id="PRU00023"/>
    </source>
</evidence>
<feature type="repeat" description="ANK" evidence="3">
    <location>
        <begin position="1429"/>
        <end position="1451"/>
    </location>
</feature>
<proteinExistence type="predicted"/>
<protein>
    <recommendedName>
        <fullName evidence="6">Ankyrin repeat protein</fullName>
    </recommendedName>
</protein>
<dbReference type="SUPFAM" id="SSF48403">
    <property type="entry name" value="Ankyrin repeat"/>
    <property type="match status" value="1"/>
</dbReference>
<dbReference type="SMART" id="SM00248">
    <property type="entry name" value="ANK"/>
    <property type="match status" value="11"/>
</dbReference>
<dbReference type="PROSITE" id="PS50088">
    <property type="entry name" value="ANK_REPEAT"/>
    <property type="match status" value="4"/>
</dbReference>
<feature type="repeat" description="ANK" evidence="3">
    <location>
        <begin position="1706"/>
        <end position="1728"/>
    </location>
</feature>
<accession>A0ABM9NDB2</accession>
<evidence type="ECO:0000256" key="2">
    <source>
        <dbReference type="ARBA" id="ARBA00023043"/>
    </source>
</evidence>
<feature type="repeat" description="ANK" evidence="3">
    <location>
        <begin position="1495"/>
        <end position="1519"/>
    </location>
</feature>
<reference evidence="4 5" key="1">
    <citation type="submission" date="2024-02" db="EMBL/GenBank/DDBJ databases">
        <authorList>
            <person name="Nijsse B."/>
            <person name="Sprong H."/>
        </authorList>
    </citation>
    <scope>NUCLEOTIDE SEQUENCE [LARGE SCALE GENOMIC DNA]</scope>
    <source>
        <strain evidence="4">OB144</strain>
    </source>
</reference>
<evidence type="ECO:0000313" key="4">
    <source>
        <dbReference type="EMBL" id="CAK9121555.1"/>
    </source>
</evidence>